<organism evidence="1 2">
    <name type="scientific">Avena sativa</name>
    <name type="common">Oat</name>
    <dbReference type="NCBI Taxonomy" id="4498"/>
    <lineage>
        <taxon>Eukaryota</taxon>
        <taxon>Viridiplantae</taxon>
        <taxon>Streptophyta</taxon>
        <taxon>Embryophyta</taxon>
        <taxon>Tracheophyta</taxon>
        <taxon>Spermatophyta</taxon>
        <taxon>Magnoliopsida</taxon>
        <taxon>Liliopsida</taxon>
        <taxon>Poales</taxon>
        <taxon>Poaceae</taxon>
        <taxon>BOP clade</taxon>
        <taxon>Pooideae</taxon>
        <taxon>Poodae</taxon>
        <taxon>Poeae</taxon>
        <taxon>Poeae Chloroplast Group 1 (Aveneae type)</taxon>
        <taxon>Aveninae</taxon>
        <taxon>Avena</taxon>
    </lineage>
</organism>
<proteinExistence type="predicted"/>
<reference evidence="1" key="1">
    <citation type="submission" date="2021-05" db="EMBL/GenBank/DDBJ databases">
        <authorList>
            <person name="Scholz U."/>
            <person name="Mascher M."/>
            <person name="Fiebig A."/>
        </authorList>
    </citation>
    <scope>NUCLEOTIDE SEQUENCE [LARGE SCALE GENOMIC DNA]</scope>
</reference>
<keyword evidence="2" id="KW-1185">Reference proteome</keyword>
<name>A0ACD5UYU2_AVESA</name>
<dbReference type="EnsemblPlants" id="AVESA.00010b.r2.2DG0339650.1">
    <property type="protein sequence ID" value="AVESA.00010b.r2.2DG0339650.1.CDS"/>
    <property type="gene ID" value="AVESA.00010b.r2.2DG0339650"/>
</dbReference>
<dbReference type="Proteomes" id="UP001732700">
    <property type="component" value="Chromosome 2D"/>
</dbReference>
<sequence>MAPKKDKNEKEYGEKTEPWEPVHLKPVSSDTITIETDACTLVVWSKHTIPGTQLHPATCHTGACVVISKPKNDAGKIYELLSRYDHPNLLKPIGIWEDPNKVGNAYLAFEEVHGCVKQKREEIFSMDGTSIYGFSDSGFKIFRGIFSAVNYVNNHYKKDAESTSSDTTHPLYAMNLVDSTIFYRISAANELQAVLGDFHISNPAALRNLQTRSGKPRDPTHEDIEKYNWNSTGDYLSGFYKKDDANEEMKHLAMFLKGQTVKEVMYDELLWEPGLWEADLKMEYIREIWWHVDRQRDKNKTMKLKDTDNGKLLSAKPPLGIIDCILKLLEAKHDKIVENTLMDSVEHLRDHIVAHQDLSYLAYQGPKDDVGVTKAIIERYVQKTKGDYMITLIRQIRPLGWIAQSPLVKDKGSYMDCFYQLKRVENLKQED</sequence>
<reference evidence="1" key="2">
    <citation type="submission" date="2025-09" db="UniProtKB">
        <authorList>
            <consortium name="EnsemblPlants"/>
        </authorList>
    </citation>
    <scope>IDENTIFICATION</scope>
</reference>
<evidence type="ECO:0000313" key="1">
    <source>
        <dbReference type="EnsemblPlants" id="AVESA.00010b.r2.2DG0339650.1.CDS"/>
    </source>
</evidence>
<protein>
    <submittedName>
        <fullName evidence="1">Uncharacterized protein</fullName>
    </submittedName>
</protein>
<evidence type="ECO:0000313" key="2">
    <source>
        <dbReference type="Proteomes" id="UP001732700"/>
    </source>
</evidence>
<accession>A0ACD5UYU2</accession>